<evidence type="ECO:0000256" key="9">
    <source>
        <dbReference type="ARBA" id="ARBA00023180"/>
    </source>
</evidence>
<accession>A0A058ZB23</accession>
<keyword evidence="7 12" id="KW-0862">Zinc</keyword>
<proteinExistence type="inferred from homology"/>
<evidence type="ECO:0000256" key="1">
    <source>
        <dbReference type="ARBA" id="ARBA00004613"/>
    </source>
</evidence>
<dbReference type="GeneID" id="20525766"/>
<keyword evidence="3" id="KW-0964">Secreted</keyword>
<dbReference type="InterPro" id="IPR011001">
    <property type="entry name" value="Saposin-like"/>
</dbReference>
<feature type="disulfide bond" evidence="13">
    <location>
        <begin position="674"/>
        <end position="678"/>
    </location>
</feature>
<feature type="binding site" evidence="12">
    <location>
        <position position="245"/>
    </location>
    <ligand>
        <name>Zn(2+)</name>
        <dbReference type="ChEBI" id="CHEBI:29105"/>
        <label>1</label>
    </ligand>
</feature>
<dbReference type="GO" id="GO:0006685">
    <property type="term" value="P:sphingomyelin catabolic process"/>
    <property type="evidence" value="ECO:0007669"/>
    <property type="project" value="UniProtKB-UniRule"/>
</dbReference>
<comment type="cofactor">
    <cofactor evidence="12">
        <name>Zn(2+)</name>
        <dbReference type="ChEBI" id="CHEBI:29105"/>
    </cofactor>
    <text evidence="12">Binds 2 Zn(2+) ions per subunit.</text>
</comment>
<evidence type="ECO:0000256" key="12">
    <source>
        <dbReference type="PIRSR" id="PIRSR000948-1"/>
    </source>
</evidence>
<comment type="subcellular location">
    <subcellularLocation>
        <location evidence="1">Secreted</location>
    </subcellularLocation>
</comment>
<feature type="disulfide bond" evidence="13">
    <location>
        <begin position="258"/>
        <end position="263"/>
    </location>
</feature>
<dbReference type="GO" id="GO:0005615">
    <property type="term" value="C:extracellular space"/>
    <property type="evidence" value="ECO:0007669"/>
    <property type="project" value="TreeGrafter"/>
</dbReference>
<feature type="disulfide bond" evidence="13">
    <location>
        <begin position="423"/>
        <end position="482"/>
    </location>
</feature>
<dbReference type="SUPFAM" id="SSF47862">
    <property type="entry name" value="Saposin"/>
    <property type="match status" value="1"/>
</dbReference>
<dbReference type="InterPro" id="IPR008139">
    <property type="entry name" value="SaposinB_dom"/>
</dbReference>
<feature type="signal peptide" evidence="14">
    <location>
        <begin position="1"/>
        <end position="28"/>
    </location>
</feature>
<dbReference type="GO" id="GO:0016020">
    <property type="term" value="C:membrane"/>
    <property type="evidence" value="ECO:0007669"/>
    <property type="project" value="GOC"/>
</dbReference>
<evidence type="ECO:0000256" key="10">
    <source>
        <dbReference type="ARBA" id="ARBA00023295"/>
    </source>
</evidence>
<feature type="binding site" evidence="12">
    <location>
        <position position="315"/>
    </location>
    <ligand>
        <name>Zn(2+)</name>
        <dbReference type="ChEBI" id="CHEBI:29105"/>
        <label>2</label>
    </ligand>
</feature>
<dbReference type="GO" id="GO:0046872">
    <property type="term" value="F:metal ion binding"/>
    <property type="evidence" value="ECO:0007669"/>
    <property type="project" value="UniProtKB-KW"/>
</dbReference>
<dbReference type="InterPro" id="IPR004843">
    <property type="entry name" value="Calcineurin-like_PHP"/>
</dbReference>
<feature type="disulfide bond" evidence="13">
    <location>
        <begin position="264"/>
        <end position="286"/>
    </location>
</feature>
<keyword evidence="6 11" id="KW-0378">Hydrolase</keyword>
<feature type="binding site" evidence="12">
    <location>
        <position position="355"/>
    </location>
    <ligand>
        <name>Zn(2+)</name>
        <dbReference type="ChEBI" id="CHEBI:29105"/>
        <label>2</label>
    </ligand>
</feature>
<dbReference type="PIRSF" id="PIRSF000948">
    <property type="entry name" value="Sphingomy_PDE"/>
    <property type="match status" value="1"/>
</dbReference>
<comment type="similarity">
    <text evidence="2 11">Belongs to the acid sphingomyelinase family.</text>
</comment>
<gene>
    <name evidence="16" type="ORF">H696_01041</name>
</gene>
<dbReference type="InterPro" id="IPR041805">
    <property type="entry name" value="ASMase/PPN1_MPP"/>
</dbReference>
<evidence type="ECO:0000256" key="5">
    <source>
        <dbReference type="ARBA" id="ARBA00022729"/>
    </source>
</evidence>
<evidence type="ECO:0000256" key="13">
    <source>
        <dbReference type="PIRSR" id="PIRSR000948-2"/>
    </source>
</evidence>
<feature type="disulfide bond" evidence="13">
    <location>
        <begin position="162"/>
        <end position="173"/>
    </location>
</feature>
<dbReference type="InterPro" id="IPR029052">
    <property type="entry name" value="Metallo-depent_PP-like"/>
</dbReference>
<dbReference type="Pfam" id="PF00149">
    <property type="entry name" value="Metallophos"/>
    <property type="match status" value="1"/>
</dbReference>
<feature type="binding site" evidence="12">
    <location>
        <position position="508"/>
    </location>
    <ligand>
        <name>Zn(2+)</name>
        <dbReference type="ChEBI" id="CHEBI:29105"/>
        <label>2</label>
    </ligand>
</feature>
<evidence type="ECO:0000313" key="16">
    <source>
        <dbReference type="EMBL" id="KCV71625.1"/>
    </source>
</evidence>
<dbReference type="Proteomes" id="UP000030693">
    <property type="component" value="Unassembled WGS sequence"/>
</dbReference>
<comment type="function">
    <text evidence="11">Converts sphingomyelin to ceramide.</text>
</comment>
<keyword evidence="8 13" id="KW-1015">Disulfide bond</keyword>
<evidence type="ECO:0000256" key="7">
    <source>
        <dbReference type="ARBA" id="ARBA00022833"/>
    </source>
</evidence>
<dbReference type="PROSITE" id="PS50015">
    <property type="entry name" value="SAP_B"/>
    <property type="match status" value="1"/>
</dbReference>
<dbReference type="PANTHER" id="PTHR10340">
    <property type="entry name" value="SPHINGOMYELIN PHOSPHODIESTERASE"/>
    <property type="match status" value="1"/>
</dbReference>
<feature type="chain" id="PRO_5001571943" description="Sphingomyelin phosphodiesterase" evidence="14">
    <location>
        <begin position="29"/>
        <end position="698"/>
    </location>
</feature>
<keyword evidence="10 11" id="KW-0326">Glycosidase</keyword>
<dbReference type="SUPFAM" id="SSF56300">
    <property type="entry name" value="Metallo-dependent phosphatases"/>
    <property type="match status" value="1"/>
</dbReference>
<evidence type="ECO:0000256" key="4">
    <source>
        <dbReference type="ARBA" id="ARBA00022723"/>
    </source>
</evidence>
<dbReference type="OrthoDB" id="282973at2759"/>
<dbReference type="OMA" id="GHADCMA"/>
<evidence type="ECO:0000256" key="14">
    <source>
        <dbReference type="SAM" id="SignalP"/>
    </source>
</evidence>
<protein>
    <recommendedName>
        <fullName evidence="11">Sphingomyelin phosphodiesterase</fullName>
    </recommendedName>
</protein>
<dbReference type="EMBL" id="KB932202">
    <property type="protein sequence ID" value="KCV71625.1"/>
    <property type="molecule type" value="Genomic_DNA"/>
</dbReference>
<evidence type="ECO:0000256" key="2">
    <source>
        <dbReference type="ARBA" id="ARBA00008234"/>
    </source>
</evidence>
<feature type="binding site" evidence="12">
    <location>
        <position position="243"/>
    </location>
    <ligand>
        <name>Zn(2+)</name>
        <dbReference type="ChEBI" id="CHEBI:29105"/>
        <label>1</label>
    </ligand>
</feature>
<sequence>MGLIRLRTCLALVAAALFAVLTVASASAAVPLARSASTPIIPEDDLIQGTFSRSEIQHWLTDIAERWMASRSAGETLDLPGSHTPDIDIRRFHRHANYLPEFVMHELFEAAPLANPAPLAVRAPGRGGETCLQCQAKSRALQEAYFTPEVGDFMREMAYEVCLKLKIYPPHVCAGAVELFSPAAIEIIGHTVFEPAERCARLALCEPVMSPSLNITLPMDKPPVDYTPPNPRGNIKRILHLTDLHIDHLYATGLEADCPDPICCRPRPDDGTPLSRPAGPFGDYNCDAPMLLMESMLEYIRDEFSDVDTIFWTGDIPPHDVWASEKQAYLTLMDNMAELFHTILPNVTVLGAIGNHESVPADLFPPVSYQKSEFSISWLYQELAQQWSRWLGPRAQEQLRHGGSFLHELDSKTLVLSLNDEVCATHNLWLRMKDDTPGAECCREEFPDPDEMLGWLARELGAAERRGQRVFILRHIPNGSGCHPNWSQAFRDILIRFEGVVAGVFSGHTHHDFFEVYYRGGTAEGSNPPSGVDPSRPWDDSHLPREPAVVGFIAPSGAPLDGMPSFRVYDVDWDTRKVVNFQVHYADIAQGNAVVAARAEALNLPLDQTPVFPGDLHWIAGPDARAHYGLRDVSAVQLDALARRMARIGDPEGDDLFERFYHQYRRQNALGSVCNDSCRNSLTCRLRYSVTTETCAAV</sequence>
<dbReference type="RefSeq" id="XP_009493203.1">
    <property type="nucleotide sequence ID" value="XM_009494928.1"/>
</dbReference>
<feature type="domain" description="Saposin B-type" evidence="15">
    <location>
        <begin position="127"/>
        <end position="209"/>
    </location>
</feature>
<dbReference type="GO" id="GO:0004767">
    <property type="term" value="F:sphingomyelin phosphodiesterase activity"/>
    <property type="evidence" value="ECO:0007669"/>
    <property type="project" value="UniProtKB-UniRule"/>
</dbReference>
<name>A0A058ZB23_FONAL</name>
<keyword evidence="9" id="KW-0325">Glycoprotein</keyword>
<evidence type="ECO:0000313" key="17">
    <source>
        <dbReference type="Proteomes" id="UP000030693"/>
    </source>
</evidence>
<feature type="disulfide bond" evidence="13">
    <location>
        <begin position="134"/>
        <end position="199"/>
    </location>
</feature>
<evidence type="ECO:0000256" key="8">
    <source>
        <dbReference type="ARBA" id="ARBA00023157"/>
    </source>
</evidence>
<feature type="binding site" evidence="12">
    <location>
        <position position="510"/>
    </location>
    <ligand>
        <name>Zn(2+)</name>
        <dbReference type="ChEBI" id="CHEBI:29105"/>
        <label>1</label>
    </ligand>
</feature>
<feature type="disulfide bond" evidence="13">
    <location>
        <begin position="131"/>
        <end position="205"/>
    </location>
</feature>
<reference evidence="16" key="1">
    <citation type="submission" date="2013-04" db="EMBL/GenBank/DDBJ databases">
        <title>The Genome Sequence of Fonticula alba ATCC 38817.</title>
        <authorList>
            <consortium name="The Broad Institute Genomics Platform"/>
            <person name="Russ C."/>
            <person name="Cuomo C."/>
            <person name="Burger G."/>
            <person name="Gray M.W."/>
            <person name="Holland P.W.H."/>
            <person name="King N."/>
            <person name="Lang F.B.F."/>
            <person name="Roger A.J."/>
            <person name="Ruiz-Trillo I."/>
            <person name="Brown M."/>
            <person name="Walker B."/>
            <person name="Young S."/>
            <person name="Zeng Q."/>
            <person name="Gargeya S."/>
            <person name="Fitzgerald M."/>
            <person name="Haas B."/>
            <person name="Abouelleil A."/>
            <person name="Allen A.W."/>
            <person name="Alvarado L."/>
            <person name="Arachchi H.M."/>
            <person name="Berlin A.M."/>
            <person name="Chapman S.B."/>
            <person name="Gainer-Dewar J."/>
            <person name="Goldberg J."/>
            <person name="Griggs A."/>
            <person name="Gujja S."/>
            <person name="Hansen M."/>
            <person name="Howarth C."/>
            <person name="Imamovic A."/>
            <person name="Ireland A."/>
            <person name="Larimer J."/>
            <person name="McCowan C."/>
            <person name="Murphy C."/>
            <person name="Pearson M."/>
            <person name="Poon T.W."/>
            <person name="Priest M."/>
            <person name="Roberts A."/>
            <person name="Saif S."/>
            <person name="Shea T."/>
            <person name="Sisk P."/>
            <person name="Sykes S."/>
            <person name="Wortman J."/>
            <person name="Nusbaum C."/>
            <person name="Birren B."/>
        </authorList>
    </citation>
    <scope>NUCLEOTIDE SEQUENCE [LARGE SCALE GENOMIC DNA]</scope>
    <source>
        <strain evidence="16">ATCC 38817</strain>
    </source>
</reference>
<dbReference type="GO" id="GO:0016798">
    <property type="term" value="F:hydrolase activity, acting on glycosyl bonds"/>
    <property type="evidence" value="ECO:0007669"/>
    <property type="project" value="UniProtKB-KW"/>
</dbReference>
<organism evidence="16">
    <name type="scientific">Fonticula alba</name>
    <name type="common">Slime mold</name>
    <dbReference type="NCBI Taxonomy" id="691883"/>
    <lineage>
        <taxon>Eukaryota</taxon>
        <taxon>Rotosphaerida</taxon>
        <taxon>Fonticulaceae</taxon>
        <taxon>Fonticula</taxon>
    </lineage>
</organism>
<evidence type="ECO:0000256" key="11">
    <source>
        <dbReference type="PIRNR" id="PIRNR000948"/>
    </source>
</evidence>
<keyword evidence="17" id="KW-1185">Reference proteome</keyword>
<dbReference type="Gene3D" id="3.60.21.10">
    <property type="match status" value="1"/>
</dbReference>
<keyword evidence="4 12" id="KW-0479">Metal-binding</keyword>
<dbReference type="CDD" id="cd00842">
    <property type="entry name" value="MPP_ASMase"/>
    <property type="match status" value="1"/>
</dbReference>
<feature type="binding site" evidence="12">
    <location>
        <position position="475"/>
    </location>
    <ligand>
        <name>Zn(2+)</name>
        <dbReference type="ChEBI" id="CHEBI:29105"/>
        <label>2</label>
    </ligand>
</feature>
<dbReference type="eggNOG" id="KOG3770">
    <property type="taxonomic scope" value="Eukaryota"/>
</dbReference>
<dbReference type="STRING" id="691883.A0A058ZB23"/>
<evidence type="ECO:0000259" key="15">
    <source>
        <dbReference type="PROSITE" id="PS50015"/>
    </source>
</evidence>
<feature type="binding site" evidence="12">
    <location>
        <position position="315"/>
    </location>
    <ligand>
        <name>Zn(2+)</name>
        <dbReference type="ChEBI" id="CHEBI:29105"/>
        <label>1</label>
    </ligand>
</feature>
<evidence type="ECO:0000256" key="3">
    <source>
        <dbReference type="ARBA" id="ARBA00022525"/>
    </source>
</evidence>
<dbReference type="PANTHER" id="PTHR10340:SF34">
    <property type="entry name" value="SPHINGOMYELIN PHOSPHODIESTERASE"/>
    <property type="match status" value="1"/>
</dbReference>
<keyword evidence="5 14" id="KW-0732">Signal</keyword>
<dbReference type="AlphaFoldDB" id="A0A058ZB23"/>
<evidence type="ECO:0000256" key="6">
    <source>
        <dbReference type="ARBA" id="ARBA00022801"/>
    </source>
</evidence>
<dbReference type="InterPro" id="IPR011160">
    <property type="entry name" value="Sphingomy_PDE"/>
</dbReference>